<dbReference type="GO" id="GO:0042802">
    <property type="term" value="F:identical protein binding"/>
    <property type="evidence" value="ECO:0007669"/>
    <property type="project" value="TreeGrafter"/>
</dbReference>
<dbReference type="Proteomes" id="UP000188929">
    <property type="component" value="Unassembled WGS sequence"/>
</dbReference>
<evidence type="ECO:0000313" key="12">
    <source>
        <dbReference type="Proteomes" id="UP000188929"/>
    </source>
</evidence>
<keyword evidence="6" id="KW-0067">ATP-binding</keyword>
<dbReference type="STRING" id="1834516.BL253_14070"/>
<evidence type="ECO:0000256" key="6">
    <source>
        <dbReference type="ARBA" id="ARBA00022840"/>
    </source>
</evidence>
<dbReference type="SUPFAM" id="SSF52317">
    <property type="entry name" value="Class I glutamine amidotransferase-like"/>
    <property type="match status" value="1"/>
</dbReference>
<dbReference type="EC" id="6.3.4.2" evidence="3"/>
<evidence type="ECO:0000313" key="11">
    <source>
        <dbReference type="EMBL" id="ONH30385.1"/>
    </source>
</evidence>
<keyword evidence="8" id="KW-0665">Pyrimidine biosynthesis</keyword>
<proteinExistence type="inferred from homology"/>
<accession>A0A1V2IBB6</accession>
<dbReference type="GO" id="GO:0019856">
    <property type="term" value="P:pyrimidine nucleobase biosynthetic process"/>
    <property type="evidence" value="ECO:0007669"/>
    <property type="project" value="TreeGrafter"/>
</dbReference>
<dbReference type="GO" id="GO:0003883">
    <property type="term" value="F:CTP synthase activity"/>
    <property type="evidence" value="ECO:0007669"/>
    <property type="project" value="UniProtKB-EC"/>
</dbReference>
<dbReference type="GO" id="GO:0005524">
    <property type="term" value="F:ATP binding"/>
    <property type="evidence" value="ECO:0007669"/>
    <property type="project" value="UniProtKB-KW"/>
</dbReference>
<comment type="similarity">
    <text evidence="2">Belongs to the CTP synthase family.</text>
</comment>
<feature type="domain" description="Glutamine amidotransferase" evidence="10">
    <location>
        <begin position="38"/>
        <end position="226"/>
    </location>
</feature>
<dbReference type="GO" id="GO:0005829">
    <property type="term" value="C:cytosol"/>
    <property type="evidence" value="ECO:0007669"/>
    <property type="project" value="TreeGrafter"/>
</dbReference>
<gene>
    <name evidence="11" type="ORF">BL253_14070</name>
</gene>
<sequence>MSAVDPTANPAVVAASARVALVGDRSADVAAHGRLPTIIRQLRARDGLALDAYWVPTTDAERPGALDGFDAIWLVPGSPYASEAGAVEAVRFAREGRVPFLATCGGFQHAVLEFARNVCGLSHVAHAEVTPDAADLVIVPLACSLRGHERGVRIERGSLAEWVLGVERSTERYYCSYGVSDDHLDRLRAGGLRFTGVDDDGAVRVLELGDHPFFLATLFQPELAADATRVHPVIRAFATVAVSRAAARLASRRAEVSTIGG</sequence>
<evidence type="ECO:0000256" key="7">
    <source>
        <dbReference type="ARBA" id="ARBA00022962"/>
    </source>
</evidence>
<dbReference type="Gene3D" id="3.40.50.880">
    <property type="match status" value="1"/>
</dbReference>
<dbReference type="InterPro" id="IPR004468">
    <property type="entry name" value="CTP_synthase"/>
</dbReference>
<dbReference type="UniPathway" id="UPA00159">
    <property type="reaction ID" value="UER00277"/>
</dbReference>
<evidence type="ECO:0000256" key="3">
    <source>
        <dbReference type="ARBA" id="ARBA00012291"/>
    </source>
</evidence>
<dbReference type="PANTHER" id="PTHR11550">
    <property type="entry name" value="CTP SYNTHASE"/>
    <property type="match status" value="1"/>
</dbReference>
<evidence type="ECO:0000259" key="10">
    <source>
        <dbReference type="Pfam" id="PF00117"/>
    </source>
</evidence>
<dbReference type="PANTHER" id="PTHR11550:SF0">
    <property type="entry name" value="CTP SYNTHASE-RELATED"/>
    <property type="match status" value="1"/>
</dbReference>
<reference evidence="12" key="1">
    <citation type="submission" date="2016-10" db="EMBL/GenBank/DDBJ databases">
        <title>Frankia sp. NRRL B-16386 Genome sequencing.</title>
        <authorList>
            <person name="Ghodhbane-Gtari F."/>
            <person name="Swanson E."/>
            <person name="Gueddou A."/>
            <person name="Hezbri K."/>
            <person name="Ktari K."/>
            <person name="Nouioui I."/>
            <person name="Morris K."/>
            <person name="Simpson S."/>
            <person name="Abebe-Akele F."/>
            <person name="Thomas K."/>
            <person name="Gtari M."/>
            <person name="Tisa L.S."/>
        </authorList>
    </citation>
    <scope>NUCLEOTIDE SEQUENCE [LARGE SCALE GENOMIC DNA]</scope>
    <source>
        <strain evidence="12">NRRL B-16386</strain>
    </source>
</reference>
<evidence type="ECO:0000256" key="1">
    <source>
        <dbReference type="ARBA" id="ARBA00005171"/>
    </source>
</evidence>
<dbReference type="EMBL" id="MOMC01000027">
    <property type="protein sequence ID" value="ONH30385.1"/>
    <property type="molecule type" value="Genomic_DNA"/>
</dbReference>
<keyword evidence="5" id="KW-0547">Nucleotide-binding</keyword>
<name>A0A1V2IBB6_9ACTN</name>
<organism evidence="11 12">
    <name type="scientific">Pseudofrankia asymbiotica</name>
    <dbReference type="NCBI Taxonomy" id="1834516"/>
    <lineage>
        <taxon>Bacteria</taxon>
        <taxon>Bacillati</taxon>
        <taxon>Actinomycetota</taxon>
        <taxon>Actinomycetes</taxon>
        <taxon>Frankiales</taxon>
        <taxon>Frankiaceae</taxon>
        <taxon>Pseudofrankia</taxon>
    </lineage>
</organism>
<dbReference type="NCBIfam" id="NF004836">
    <property type="entry name" value="PRK06186.1"/>
    <property type="match status" value="1"/>
</dbReference>
<dbReference type="InterPro" id="IPR029062">
    <property type="entry name" value="Class_I_gatase-like"/>
</dbReference>
<dbReference type="GO" id="GO:0044210">
    <property type="term" value="P:'de novo' CTP biosynthetic process"/>
    <property type="evidence" value="ECO:0007669"/>
    <property type="project" value="UniProtKB-UniPathway"/>
</dbReference>
<evidence type="ECO:0000256" key="8">
    <source>
        <dbReference type="ARBA" id="ARBA00022975"/>
    </source>
</evidence>
<evidence type="ECO:0000256" key="2">
    <source>
        <dbReference type="ARBA" id="ARBA00007533"/>
    </source>
</evidence>
<comment type="caution">
    <text evidence="11">The sequence shown here is derived from an EMBL/GenBank/DDBJ whole genome shotgun (WGS) entry which is preliminary data.</text>
</comment>
<dbReference type="Pfam" id="PF00117">
    <property type="entry name" value="GATase"/>
    <property type="match status" value="1"/>
</dbReference>
<protein>
    <recommendedName>
        <fullName evidence="3">CTP synthase (glutamine hydrolyzing)</fullName>
        <ecNumber evidence="3">6.3.4.2</ecNumber>
    </recommendedName>
</protein>
<dbReference type="PROSITE" id="PS51273">
    <property type="entry name" value="GATASE_TYPE_1"/>
    <property type="match status" value="1"/>
</dbReference>
<dbReference type="AlphaFoldDB" id="A0A1V2IBB6"/>
<comment type="catalytic activity">
    <reaction evidence="9">
        <text>UTP + L-glutamine + ATP + H2O = CTP + L-glutamate + ADP + phosphate + 2 H(+)</text>
        <dbReference type="Rhea" id="RHEA:26426"/>
        <dbReference type="ChEBI" id="CHEBI:15377"/>
        <dbReference type="ChEBI" id="CHEBI:15378"/>
        <dbReference type="ChEBI" id="CHEBI:29985"/>
        <dbReference type="ChEBI" id="CHEBI:30616"/>
        <dbReference type="ChEBI" id="CHEBI:37563"/>
        <dbReference type="ChEBI" id="CHEBI:43474"/>
        <dbReference type="ChEBI" id="CHEBI:46398"/>
        <dbReference type="ChEBI" id="CHEBI:58359"/>
        <dbReference type="ChEBI" id="CHEBI:456216"/>
        <dbReference type="EC" id="6.3.4.2"/>
    </reaction>
</comment>
<keyword evidence="4" id="KW-0436">Ligase</keyword>
<evidence type="ECO:0000256" key="5">
    <source>
        <dbReference type="ARBA" id="ARBA00022741"/>
    </source>
</evidence>
<dbReference type="InterPro" id="IPR017926">
    <property type="entry name" value="GATASE"/>
</dbReference>
<comment type="pathway">
    <text evidence="1">Pyrimidine metabolism; CTP biosynthesis via de novo pathway; CTP from UDP: step 2/2.</text>
</comment>
<keyword evidence="12" id="KW-1185">Reference proteome</keyword>
<keyword evidence="7" id="KW-0315">Glutamine amidotransferase</keyword>
<evidence type="ECO:0000256" key="9">
    <source>
        <dbReference type="ARBA" id="ARBA00047781"/>
    </source>
</evidence>
<evidence type="ECO:0000256" key="4">
    <source>
        <dbReference type="ARBA" id="ARBA00022598"/>
    </source>
</evidence>